<name>A0ABU0GL23_9CELL</name>
<feature type="region of interest" description="Disordered" evidence="1">
    <location>
        <begin position="1"/>
        <end position="34"/>
    </location>
</feature>
<dbReference type="Pfam" id="PF14016">
    <property type="entry name" value="DUF4232"/>
    <property type="match status" value="1"/>
</dbReference>
<evidence type="ECO:0000256" key="1">
    <source>
        <dbReference type="SAM" id="MobiDB-lite"/>
    </source>
</evidence>
<feature type="domain" description="DUF4232" evidence="3">
    <location>
        <begin position="348"/>
        <end position="479"/>
    </location>
</feature>
<dbReference type="EMBL" id="JAUSVM010000001">
    <property type="protein sequence ID" value="MDQ0426047.1"/>
    <property type="molecule type" value="Genomic_DNA"/>
</dbReference>
<sequence>MSVAPPTPPAAPGDGPHRADRAPGAPAAGAPDTTHRRRSLAVAVAVLVLAVVAALLLRVPGVADRLPGAAGCATVDGDPRPPAALRAAAREVRDALAGATDELAVTCRFTGPDDADGTDPGADPARWQLGVDAGVAQASAVPDLASAVLATADPGAPWTWWLGVHGTQRTLEVVLTPGGDAAPATAAAAVLAASGATSVWVGPESAHVLVTSGDQVAGAVRAVDAVDLPPTTVGADHPWVEVRQVHAGAWPGGEAVALAVDVAGWEGVYRVVLTGGAPASASLTVETEADAYRSEVARRLDALVQPGEPVAYDVRADDVGVPGTVGSGGVAPAPAPTPGATVDGVAVCPGDALAVEVTGTDAAAGSRFLFLRATNAGATPCALAGVPALAFTRASGTPVPDLTQLVDVVAPDAPPTTVLAPGDAADAQVRWGAMSTTNDPDVAVRVTVRPVPGGPDVDLALPTSLDVLAGATVRVGPWRPAQDPAAAP</sequence>
<feature type="compositionally biased region" description="Pro residues" evidence="1">
    <location>
        <begin position="1"/>
        <end position="11"/>
    </location>
</feature>
<gene>
    <name evidence="4" type="ORF">JO380_002428</name>
</gene>
<dbReference type="Proteomes" id="UP001240250">
    <property type="component" value="Unassembled WGS sequence"/>
</dbReference>
<reference evidence="4 5" key="1">
    <citation type="submission" date="2023-07" db="EMBL/GenBank/DDBJ databases">
        <title>Sequencing the genomes of 1000 actinobacteria strains.</title>
        <authorList>
            <person name="Klenk H.-P."/>
        </authorList>
    </citation>
    <scope>NUCLEOTIDE SEQUENCE [LARGE SCALE GENOMIC DNA]</scope>
    <source>
        <strain evidence="4 5">DSM 14785</strain>
    </source>
</reference>
<proteinExistence type="predicted"/>
<evidence type="ECO:0000313" key="5">
    <source>
        <dbReference type="Proteomes" id="UP001240250"/>
    </source>
</evidence>
<feature type="transmembrane region" description="Helical" evidence="2">
    <location>
        <begin position="40"/>
        <end position="57"/>
    </location>
</feature>
<protein>
    <recommendedName>
        <fullName evidence="3">DUF4232 domain-containing protein</fullName>
    </recommendedName>
</protein>
<organism evidence="4 5">
    <name type="scientific">Cellulomonas iranensis</name>
    <dbReference type="NCBI Taxonomy" id="76862"/>
    <lineage>
        <taxon>Bacteria</taxon>
        <taxon>Bacillati</taxon>
        <taxon>Actinomycetota</taxon>
        <taxon>Actinomycetes</taxon>
        <taxon>Micrococcales</taxon>
        <taxon>Cellulomonadaceae</taxon>
        <taxon>Cellulomonas</taxon>
    </lineage>
</organism>
<dbReference type="InterPro" id="IPR025326">
    <property type="entry name" value="DUF4232"/>
</dbReference>
<dbReference type="RefSeq" id="WP_070320952.1">
    <property type="nucleotide sequence ID" value="NZ_JAUSVM010000001.1"/>
</dbReference>
<keyword evidence="2" id="KW-0812">Transmembrane</keyword>
<comment type="caution">
    <text evidence="4">The sequence shown here is derived from an EMBL/GenBank/DDBJ whole genome shotgun (WGS) entry which is preliminary data.</text>
</comment>
<accession>A0ABU0GL23</accession>
<evidence type="ECO:0000259" key="3">
    <source>
        <dbReference type="Pfam" id="PF14016"/>
    </source>
</evidence>
<evidence type="ECO:0000256" key="2">
    <source>
        <dbReference type="SAM" id="Phobius"/>
    </source>
</evidence>
<keyword evidence="2" id="KW-0472">Membrane</keyword>
<keyword evidence="5" id="KW-1185">Reference proteome</keyword>
<feature type="compositionally biased region" description="Low complexity" evidence="1">
    <location>
        <begin position="22"/>
        <end position="32"/>
    </location>
</feature>
<evidence type="ECO:0000313" key="4">
    <source>
        <dbReference type="EMBL" id="MDQ0426047.1"/>
    </source>
</evidence>
<keyword evidence="2" id="KW-1133">Transmembrane helix</keyword>